<feature type="compositionally biased region" description="Basic and acidic residues" evidence="1">
    <location>
        <begin position="165"/>
        <end position="176"/>
    </location>
</feature>
<feature type="region of interest" description="Disordered" evidence="1">
    <location>
        <begin position="1"/>
        <end position="221"/>
    </location>
</feature>
<comment type="caution">
    <text evidence="4">The sequence shown here is derived from an EMBL/GenBank/DDBJ whole genome shotgun (WGS) entry which is preliminary data.</text>
</comment>
<feature type="compositionally biased region" description="Basic and acidic residues" evidence="1">
    <location>
        <begin position="190"/>
        <end position="218"/>
    </location>
</feature>
<evidence type="ECO:0000313" key="4">
    <source>
        <dbReference type="EMBL" id="CCH21552.1"/>
    </source>
</evidence>
<proteinExistence type="predicted"/>
<evidence type="ECO:0000259" key="3">
    <source>
        <dbReference type="Pfam" id="PF13406"/>
    </source>
</evidence>
<keyword evidence="2" id="KW-1133">Transmembrane helix</keyword>
<dbReference type="EMBL" id="CAIE01000042">
    <property type="protein sequence ID" value="CCH21552.1"/>
    <property type="molecule type" value="Genomic_DNA"/>
</dbReference>
<dbReference type="eggNOG" id="COG0741">
    <property type="taxonomic scope" value="Bacteria"/>
</dbReference>
<dbReference type="PANTHER" id="PTHR30163">
    <property type="entry name" value="MEMBRANE-BOUND LYTIC MUREIN TRANSGLYCOSYLASE B"/>
    <property type="match status" value="1"/>
</dbReference>
<feature type="compositionally biased region" description="Low complexity" evidence="1">
    <location>
        <begin position="88"/>
        <end position="132"/>
    </location>
</feature>
<dbReference type="Gene3D" id="1.10.530.10">
    <property type="match status" value="1"/>
</dbReference>
<evidence type="ECO:0000256" key="1">
    <source>
        <dbReference type="SAM" id="MobiDB-lite"/>
    </source>
</evidence>
<dbReference type="InterPro" id="IPR023346">
    <property type="entry name" value="Lysozyme-like_dom_sf"/>
</dbReference>
<keyword evidence="2" id="KW-0812">Transmembrane</keyword>
<dbReference type="GO" id="GO:0008933">
    <property type="term" value="F:peptidoglycan lytic transglycosylase activity"/>
    <property type="evidence" value="ECO:0007669"/>
    <property type="project" value="TreeGrafter"/>
</dbReference>
<dbReference type="Pfam" id="PF13406">
    <property type="entry name" value="SLT_2"/>
    <property type="match status" value="1"/>
</dbReference>
<name>I0LCK5_9ACTN</name>
<feature type="compositionally biased region" description="Low complexity" evidence="1">
    <location>
        <begin position="56"/>
        <end position="69"/>
    </location>
</feature>
<dbReference type="PANTHER" id="PTHR30163:SF8">
    <property type="entry name" value="LYTIC MUREIN TRANSGLYCOSYLASE"/>
    <property type="match status" value="1"/>
</dbReference>
<keyword evidence="5" id="KW-1185">Reference proteome</keyword>
<feature type="compositionally biased region" description="Basic and acidic residues" evidence="1">
    <location>
        <begin position="133"/>
        <end position="156"/>
    </location>
</feature>
<feature type="transmembrane region" description="Helical" evidence="2">
    <location>
        <begin position="290"/>
        <end position="312"/>
    </location>
</feature>
<evidence type="ECO:0000313" key="5">
    <source>
        <dbReference type="Proteomes" id="UP000003448"/>
    </source>
</evidence>
<reference evidence="5" key="1">
    <citation type="journal article" date="2012" name="J. Bacteriol.">
        <title>Genome Sequence of Micromonospora lupini Lupac 08, Isolated from Root Nodules of Lupinus angustifolius.</title>
        <authorList>
            <person name="Alonso-Vega P."/>
            <person name="Normand P."/>
            <person name="Bacigalupe R."/>
            <person name="Pujic P."/>
            <person name="Lajus A."/>
            <person name="Vallenet D."/>
            <person name="Carro L."/>
            <person name="Coll P."/>
            <person name="Trujillo M.E."/>
        </authorList>
    </citation>
    <scope>NUCLEOTIDE SEQUENCE [LARGE SCALE GENOMIC DNA]</scope>
    <source>
        <strain evidence="5">Lupac 08</strain>
    </source>
</reference>
<dbReference type="STRING" id="1150864.MILUP08_46451"/>
<sequence length="570" mass="57137">MVDGEDKTRVQPLRPAAPLDGPLAESGAAPDPVPAAVPRPRRPWLSGGTTDAKTRTPAAPVTTTAAVPPSVGAKTGDQPGDTASGDLTAAKTSSDTTAAAPTVPTDAAAPTADADAADPTVDAAGDAPTVDAADAKAESDDAEADDAKPGSPKRDDAEGDTATTDDAKVAGPKGDDATATIAAGATAKTDTAKTDTAKTESPKADGPKGDGPKADGPKGDAATATIAAGAAGGDLTATRVDGVAVVPAPERGRRRRVPFAHAVRLPPPRQAAVTAARATRAWARRPSGRLTVPGVFLLTLVAATAAAGALLVPATIRGSRPVAADVTAAPTVALPPAVPLDPQPTGPLPTGPMPTAPLPTGAFPSGGIPTGPAVGPTAGGRPSDSLAAWAQQVAAKVNIPATAVQAYGYAELMLAQTNRSCALSWTTLAAIGQVESGHGSVNGARLGSDGKALPRIIGLPLDGNGGRMRIIDTDRGALDKDSTFDRAIGPMQFIPTTWQEIGADADGDGVKDPHDLDDAALAAGNYLCKGGRNLSIPGDWWNAILSYNDVRRYAQAVYNTADRYGRASRT</sequence>
<dbReference type="Proteomes" id="UP000003448">
    <property type="component" value="Unassembled WGS sequence"/>
</dbReference>
<gene>
    <name evidence="4" type="ORF">MILUP08_46451</name>
</gene>
<feature type="compositionally biased region" description="Low complexity" evidence="1">
    <location>
        <begin position="177"/>
        <end position="189"/>
    </location>
</feature>
<organism evidence="4 5">
    <name type="scientific">Micromonospora lupini str. Lupac 08</name>
    <dbReference type="NCBI Taxonomy" id="1150864"/>
    <lineage>
        <taxon>Bacteria</taxon>
        <taxon>Bacillati</taxon>
        <taxon>Actinomycetota</taxon>
        <taxon>Actinomycetes</taxon>
        <taxon>Micromonosporales</taxon>
        <taxon>Micromonosporaceae</taxon>
        <taxon>Micromonospora</taxon>
    </lineage>
</organism>
<dbReference type="GO" id="GO:0009253">
    <property type="term" value="P:peptidoglycan catabolic process"/>
    <property type="evidence" value="ECO:0007669"/>
    <property type="project" value="TreeGrafter"/>
</dbReference>
<protein>
    <recommendedName>
        <fullName evidence="3">Transglycosylase SLT domain-containing protein</fullName>
    </recommendedName>
</protein>
<evidence type="ECO:0000256" key="2">
    <source>
        <dbReference type="SAM" id="Phobius"/>
    </source>
</evidence>
<dbReference type="AlphaFoldDB" id="I0LCK5"/>
<dbReference type="InterPro" id="IPR031304">
    <property type="entry name" value="SLT_2"/>
</dbReference>
<accession>I0LCK5</accession>
<dbReference type="InterPro" id="IPR043426">
    <property type="entry name" value="MltB-like"/>
</dbReference>
<dbReference type="SUPFAM" id="SSF53955">
    <property type="entry name" value="Lysozyme-like"/>
    <property type="match status" value="1"/>
</dbReference>
<feature type="region of interest" description="Disordered" evidence="1">
    <location>
        <begin position="358"/>
        <end position="382"/>
    </location>
</feature>
<dbReference type="CDD" id="cd13399">
    <property type="entry name" value="Slt35-like"/>
    <property type="match status" value="1"/>
</dbReference>
<feature type="domain" description="Transglycosylase SLT" evidence="3">
    <location>
        <begin position="487"/>
        <end position="531"/>
    </location>
</feature>
<keyword evidence="2" id="KW-0472">Membrane</keyword>